<reference evidence="7" key="1">
    <citation type="submission" date="2023-03" db="EMBL/GenBank/DDBJ databases">
        <authorList>
            <person name="Julca I."/>
        </authorList>
    </citation>
    <scope>NUCLEOTIDE SEQUENCE</scope>
</reference>
<dbReference type="InterPro" id="IPR036188">
    <property type="entry name" value="FAD/NAD-bd_sf"/>
</dbReference>
<organism evidence="7 8">
    <name type="scientific">Oldenlandia corymbosa var. corymbosa</name>
    <dbReference type="NCBI Taxonomy" id="529605"/>
    <lineage>
        <taxon>Eukaryota</taxon>
        <taxon>Viridiplantae</taxon>
        <taxon>Streptophyta</taxon>
        <taxon>Embryophyta</taxon>
        <taxon>Tracheophyta</taxon>
        <taxon>Spermatophyta</taxon>
        <taxon>Magnoliopsida</taxon>
        <taxon>eudicotyledons</taxon>
        <taxon>Gunneridae</taxon>
        <taxon>Pentapetalae</taxon>
        <taxon>asterids</taxon>
        <taxon>lamiids</taxon>
        <taxon>Gentianales</taxon>
        <taxon>Rubiaceae</taxon>
        <taxon>Rubioideae</taxon>
        <taxon>Spermacoceae</taxon>
        <taxon>Hedyotis-Oldenlandia complex</taxon>
        <taxon>Oldenlandia</taxon>
    </lineage>
</organism>
<dbReference type="EMBL" id="OX459120">
    <property type="protein sequence ID" value="CAI9100934.1"/>
    <property type="molecule type" value="Genomic_DNA"/>
</dbReference>
<dbReference type="SUPFAM" id="SSF51905">
    <property type="entry name" value="FAD/NAD(P)-binding domain"/>
    <property type="match status" value="2"/>
</dbReference>
<proteinExistence type="inferred from homology"/>
<dbReference type="GO" id="GO:0050661">
    <property type="term" value="F:NADP binding"/>
    <property type="evidence" value="ECO:0007669"/>
    <property type="project" value="InterPro"/>
</dbReference>
<dbReference type="Proteomes" id="UP001161247">
    <property type="component" value="Chromosome 3"/>
</dbReference>
<dbReference type="Gene3D" id="3.50.50.60">
    <property type="entry name" value="FAD/NAD(P)-binding domain"/>
    <property type="match status" value="2"/>
</dbReference>
<dbReference type="InterPro" id="IPR050346">
    <property type="entry name" value="FMO-like"/>
</dbReference>
<comment type="cofactor">
    <cofactor evidence="6">
        <name>FAD</name>
        <dbReference type="ChEBI" id="CHEBI:57692"/>
    </cofactor>
</comment>
<accession>A0AAV1CZ78</accession>
<keyword evidence="8" id="KW-1185">Reference proteome</keyword>
<evidence type="ECO:0000313" key="8">
    <source>
        <dbReference type="Proteomes" id="UP001161247"/>
    </source>
</evidence>
<dbReference type="PROSITE" id="PS51257">
    <property type="entry name" value="PROKAR_LIPOPROTEIN"/>
    <property type="match status" value="1"/>
</dbReference>
<keyword evidence="6" id="KW-0503">Monooxygenase</keyword>
<dbReference type="PANTHER" id="PTHR23023">
    <property type="entry name" value="DIMETHYLANILINE MONOOXYGENASE"/>
    <property type="match status" value="1"/>
</dbReference>
<dbReference type="EC" id="1.-.-.-" evidence="6"/>
<evidence type="ECO:0000256" key="1">
    <source>
        <dbReference type="ARBA" id="ARBA00009183"/>
    </source>
</evidence>
<protein>
    <recommendedName>
        <fullName evidence="6">Flavin-containing monooxygenase</fullName>
        <ecNumber evidence="6">1.-.-.-</ecNumber>
    </recommendedName>
</protein>
<dbReference type="AlphaFoldDB" id="A0AAV1CZ78"/>
<dbReference type="Pfam" id="PF00743">
    <property type="entry name" value="FMO-like"/>
    <property type="match status" value="1"/>
</dbReference>
<evidence type="ECO:0000256" key="2">
    <source>
        <dbReference type="ARBA" id="ARBA00022630"/>
    </source>
</evidence>
<keyword evidence="3 6" id="KW-0274">FAD</keyword>
<dbReference type="InterPro" id="IPR000960">
    <property type="entry name" value="Flavin_mOase"/>
</dbReference>
<dbReference type="InterPro" id="IPR020946">
    <property type="entry name" value="Flavin_mOase-like"/>
</dbReference>
<dbReference type="PIRSF" id="PIRSF000332">
    <property type="entry name" value="FMO"/>
    <property type="match status" value="1"/>
</dbReference>
<evidence type="ECO:0000256" key="5">
    <source>
        <dbReference type="ARBA" id="ARBA00023002"/>
    </source>
</evidence>
<dbReference type="FunFam" id="3.50.50.60:FF:000169">
    <property type="entry name" value="Flavin-containing monooxygenase"/>
    <property type="match status" value="1"/>
</dbReference>
<dbReference type="FunFam" id="3.50.50.60:FF:000403">
    <property type="entry name" value="Flavin-containing monooxygenase"/>
    <property type="match status" value="1"/>
</dbReference>
<keyword evidence="4" id="KW-0521">NADP</keyword>
<evidence type="ECO:0000256" key="4">
    <source>
        <dbReference type="ARBA" id="ARBA00022857"/>
    </source>
</evidence>
<evidence type="ECO:0000313" key="7">
    <source>
        <dbReference type="EMBL" id="CAI9100934.1"/>
    </source>
</evidence>
<keyword evidence="2 6" id="KW-0285">Flavoprotein</keyword>
<evidence type="ECO:0000256" key="3">
    <source>
        <dbReference type="ARBA" id="ARBA00022827"/>
    </source>
</evidence>
<comment type="similarity">
    <text evidence="1 6">Belongs to the FMO family.</text>
</comment>
<sequence length="520" mass="59050">MENRRIIIVGAGFSGLLACKYAVEKGFHPVVFEAQDSVGGIWNHTIESTRLQNVKEGFQFSDFPWPPSVQDVLPRNTQVLQYVQSYAQHLGLMRYIKFNSTVIGIDYNGVSIEEMQTWDLWSGTGKPFGSKGKWTIKVQHIDQGSLIKEYEAEFVILCIGRFSGLPNIPEFAQDHGPEIFGGKVLHAMEYSAMDNASAAEFIKGKRIAIVGSMKSAVDLAAECADANGNDKPCTMIQRTVHWMLPGAYFWGIRIDFLYFNRLAELLLHKPGEGFLHSALAFLLSPLRWGIEKLVESDLRWKLPLKKHRMIPKHGFLQAISTCGIFSLPENFYDKVEKGSIVLKNSEVIGFCKEGLMIDGEAQPVKADIVLLATGYKGDEKLRNMFTSSVFQNYMTGKPNSVISLYRQIVHPRIPQLAIIGYAQSHNNLYTLEMKCRWLANILDETFQLPSIKEMEKDVVEWEVYLKRYGGKYYRSSCVAGVHTWYNDQLCRDIGWNPRRKKGFILDLIQAYGPSDYKEPI</sequence>
<dbReference type="GO" id="GO:0050660">
    <property type="term" value="F:flavin adenine dinucleotide binding"/>
    <property type="evidence" value="ECO:0007669"/>
    <property type="project" value="InterPro"/>
</dbReference>
<keyword evidence="5 6" id="KW-0560">Oxidoreductase</keyword>
<gene>
    <name evidence="7" type="ORF">OLC1_LOCUS10639</name>
</gene>
<evidence type="ECO:0000256" key="6">
    <source>
        <dbReference type="RuleBase" id="RU361177"/>
    </source>
</evidence>
<dbReference type="GO" id="GO:0004499">
    <property type="term" value="F:N,N-dimethylaniline monooxygenase activity"/>
    <property type="evidence" value="ECO:0007669"/>
    <property type="project" value="InterPro"/>
</dbReference>
<name>A0AAV1CZ78_OLDCO</name>